<evidence type="ECO:0000313" key="2">
    <source>
        <dbReference type="Proteomes" id="UP001595797"/>
    </source>
</evidence>
<dbReference type="EMBL" id="JBHSIW010000019">
    <property type="protein sequence ID" value="MFC4904634.1"/>
    <property type="molecule type" value="Genomic_DNA"/>
</dbReference>
<name>A0ABV9TM05_9MICC</name>
<evidence type="ECO:0000313" key="1">
    <source>
        <dbReference type="EMBL" id="MFC4904634.1"/>
    </source>
</evidence>
<sequence length="53" mass="5825">MTDAPDRSAVLHPVPAQRSMVVIPRVHDGSGARTRYGLVHAELNPDGQSWMFP</sequence>
<dbReference type="Proteomes" id="UP001595797">
    <property type="component" value="Unassembled WGS sequence"/>
</dbReference>
<reference evidence="2" key="1">
    <citation type="journal article" date="2019" name="Int. J. Syst. Evol. Microbiol.">
        <title>The Global Catalogue of Microorganisms (GCM) 10K type strain sequencing project: providing services to taxonomists for standard genome sequencing and annotation.</title>
        <authorList>
            <consortium name="The Broad Institute Genomics Platform"/>
            <consortium name="The Broad Institute Genome Sequencing Center for Infectious Disease"/>
            <person name="Wu L."/>
            <person name="Ma J."/>
        </authorList>
    </citation>
    <scope>NUCLEOTIDE SEQUENCE [LARGE SCALE GENOMIC DNA]</scope>
    <source>
        <strain evidence="2">CGMCC 4.6946</strain>
    </source>
</reference>
<protein>
    <submittedName>
        <fullName evidence="1">Uncharacterized protein</fullName>
    </submittedName>
</protein>
<gene>
    <name evidence="1" type="ORF">ACFPCS_13750</name>
</gene>
<accession>A0ABV9TM05</accession>
<dbReference type="RefSeq" id="WP_277552608.1">
    <property type="nucleotide sequence ID" value="NZ_JARAMH010000032.1"/>
</dbReference>
<comment type="caution">
    <text evidence="1">The sequence shown here is derived from an EMBL/GenBank/DDBJ whole genome shotgun (WGS) entry which is preliminary data.</text>
</comment>
<proteinExistence type="predicted"/>
<keyword evidence="2" id="KW-1185">Reference proteome</keyword>
<organism evidence="1 2">
    <name type="scientific">Kocuria oceani</name>
    <dbReference type="NCBI Taxonomy" id="988827"/>
    <lineage>
        <taxon>Bacteria</taxon>
        <taxon>Bacillati</taxon>
        <taxon>Actinomycetota</taxon>
        <taxon>Actinomycetes</taxon>
        <taxon>Micrococcales</taxon>
        <taxon>Micrococcaceae</taxon>
        <taxon>Kocuria</taxon>
    </lineage>
</organism>